<sequence>MQEHLFGKYPGFSVSIKRIAAEGDLVWIQCFTKNDASDHGKMSMDIWRVQEGKIAEHWDIIQDVPADIDPSFMFN</sequence>
<reference evidence="1 2" key="1">
    <citation type="submission" date="2018-03" db="EMBL/GenBank/DDBJ databases">
        <title>Genomic Encyclopedia of Archaeal and Bacterial Type Strains, Phase II (KMG-II): from individual species to whole genera.</title>
        <authorList>
            <person name="Goeker M."/>
        </authorList>
    </citation>
    <scope>NUCLEOTIDE SEQUENCE [LARGE SCALE GENOMIC DNA]</scope>
    <source>
        <strain evidence="1 2">DSM 18107</strain>
    </source>
</reference>
<protein>
    <recommendedName>
        <fullName evidence="3">SnoaL-like aldol condensation-catalyzing enzyme</fullName>
    </recommendedName>
</protein>
<dbReference type="SUPFAM" id="SSF54427">
    <property type="entry name" value="NTF2-like"/>
    <property type="match status" value="1"/>
</dbReference>
<dbReference type="EMBL" id="PYGK01000004">
    <property type="protein sequence ID" value="PSL32286.1"/>
    <property type="molecule type" value="Genomic_DNA"/>
</dbReference>
<evidence type="ECO:0008006" key="3">
    <source>
        <dbReference type="Google" id="ProtNLM"/>
    </source>
</evidence>
<dbReference type="InterPro" id="IPR032710">
    <property type="entry name" value="NTF2-like_dom_sf"/>
</dbReference>
<keyword evidence="2" id="KW-1185">Reference proteome</keyword>
<name>A0A2P8GEB2_9BACT</name>
<accession>A0A2P8GEB2</accession>
<evidence type="ECO:0000313" key="1">
    <source>
        <dbReference type="EMBL" id="PSL32286.1"/>
    </source>
</evidence>
<evidence type="ECO:0000313" key="2">
    <source>
        <dbReference type="Proteomes" id="UP000240978"/>
    </source>
</evidence>
<dbReference type="AlphaFoldDB" id="A0A2P8GEB2"/>
<dbReference type="Gene3D" id="3.10.450.50">
    <property type="match status" value="1"/>
</dbReference>
<comment type="caution">
    <text evidence="1">The sequence shown here is derived from an EMBL/GenBank/DDBJ whole genome shotgun (WGS) entry which is preliminary data.</text>
</comment>
<gene>
    <name evidence="1" type="ORF">CLV42_104589</name>
</gene>
<proteinExistence type="predicted"/>
<organism evidence="1 2">
    <name type="scientific">Chitinophaga ginsengisoli</name>
    <dbReference type="NCBI Taxonomy" id="363837"/>
    <lineage>
        <taxon>Bacteria</taxon>
        <taxon>Pseudomonadati</taxon>
        <taxon>Bacteroidota</taxon>
        <taxon>Chitinophagia</taxon>
        <taxon>Chitinophagales</taxon>
        <taxon>Chitinophagaceae</taxon>
        <taxon>Chitinophaga</taxon>
    </lineage>
</organism>
<dbReference type="Proteomes" id="UP000240978">
    <property type="component" value="Unassembled WGS sequence"/>
</dbReference>